<dbReference type="CDD" id="cd06225">
    <property type="entry name" value="HAMP"/>
    <property type="match status" value="1"/>
</dbReference>
<keyword evidence="8 15" id="KW-0418">Kinase</keyword>
<feature type="domain" description="HAMP" evidence="14">
    <location>
        <begin position="327"/>
        <end position="380"/>
    </location>
</feature>
<evidence type="ECO:0000259" key="13">
    <source>
        <dbReference type="PROSITE" id="PS50109"/>
    </source>
</evidence>
<dbReference type="SUPFAM" id="SSF158472">
    <property type="entry name" value="HAMP domain-like"/>
    <property type="match status" value="1"/>
</dbReference>
<evidence type="ECO:0000256" key="1">
    <source>
        <dbReference type="ARBA" id="ARBA00000085"/>
    </source>
</evidence>
<protein>
    <recommendedName>
        <fullName evidence="3">histidine kinase</fullName>
        <ecNumber evidence="3">2.7.13.3</ecNumber>
    </recommendedName>
</protein>
<dbReference type="InterPro" id="IPR003660">
    <property type="entry name" value="HAMP_dom"/>
</dbReference>
<evidence type="ECO:0000256" key="11">
    <source>
        <dbReference type="ARBA" id="ARBA00023136"/>
    </source>
</evidence>
<dbReference type="Gene3D" id="6.10.340.10">
    <property type="match status" value="1"/>
</dbReference>
<dbReference type="Proteomes" id="UP001523566">
    <property type="component" value="Unassembled WGS sequence"/>
</dbReference>
<dbReference type="SUPFAM" id="SSF55874">
    <property type="entry name" value="ATPase domain of HSP90 chaperone/DNA topoisomerase II/histidine kinase"/>
    <property type="match status" value="1"/>
</dbReference>
<dbReference type="EMBL" id="JAMZFW010000006">
    <property type="protein sequence ID" value="MCP1101893.1"/>
    <property type="molecule type" value="Genomic_DNA"/>
</dbReference>
<evidence type="ECO:0000256" key="9">
    <source>
        <dbReference type="ARBA" id="ARBA00022989"/>
    </source>
</evidence>
<evidence type="ECO:0000256" key="10">
    <source>
        <dbReference type="ARBA" id="ARBA00023012"/>
    </source>
</evidence>
<keyword evidence="5" id="KW-0597">Phosphoprotein</keyword>
<dbReference type="EC" id="2.7.13.3" evidence="3"/>
<dbReference type="PROSITE" id="PS50109">
    <property type="entry name" value="HIS_KIN"/>
    <property type="match status" value="1"/>
</dbReference>
<evidence type="ECO:0000256" key="4">
    <source>
        <dbReference type="ARBA" id="ARBA00022475"/>
    </source>
</evidence>
<dbReference type="InterPro" id="IPR003594">
    <property type="entry name" value="HATPase_dom"/>
</dbReference>
<dbReference type="InterPro" id="IPR050640">
    <property type="entry name" value="Bact_2-comp_sensor_kinase"/>
</dbReference>
<keyword evidence="11 12" id="KW-0472">Membrane</keyword>
<evidence type="ECO:0000256" key="2">
    <source>
        <dbReference type="ARBA" id="ARBA00004651"/>
    </source>
</evidence>
<comment type="subcellular location">
    <subcellularLocation>
        <location evidence="2">Cell membrane</location>
        <topology evidence="2">Multi-pass membrane protein</topology>
    </subcellularLocation>
</comment>
<feature type="transmembrane region" description="Helical" evidence="12">
    <location>
        <begin position="305"/>
        <end position="325"/>
    </location>
</feature>
<gene>
    <name evidence="15" type="ORF">NK125_05615</name>
</gene>
<dbReference type="InterPro" id="IPR005467">
    <property type="entry name" value="His_kinase_dom"/>
</dbReference>
<evidence type="ECO:0000259" key="14">
    <source>
        <dbReference type="PROSITE" id="PS50885"/>
    </source>
</evidence>
<dbReference type="Pfam" id="PF00672">
    <property type="entry name" value="HAMP"/>
    <property type="match status" value="1"/>
</dbReference>
<dbReference type="SMART" id="SM00387">
    <property type="entry name" value="HATPase_c"/>
    <property type="match status" value="1"/>
</dbReference>
<dbReference type="InterPro" id="IPR010559">
    <property type="entry name" value="Sig_transdc_His_kin_internal"/>
</dbReference>
<keyword evidence="7 12" id="KW-0812">Transmembrane</keyword>
<keyword evidence="6" id="KW-0808">Transferase</keyword>
<dbReference type="PANTHER" id="PTHR34220">
    <property type="entry name" value="SENSOR HISTIDINE KINASE YPDA"/>
    <property type="match status" value="1"/>
</dbReference>
<evidence type="ECO:0000256" key="7">
    <source>
        <dbReference type="ARBA" id="ARBA00022692"/>
    </source>
</evidence>
<proteinExistence type="predicted"/>
<dbReference type="SMART" id="SM00304">
    <property type="entry name" value="HAMP"/>
    <property type="match status" value="1"/>
</dbReference>
<accession>A0ABT1E7T7</accession>
<evidence type="ECO:0000313" key="15">
    <source>
        <dbReference type="EMBL" id="MCP1101893.1"/>
    </source>
</evidence>
<name>A0ABT1E7T7_9FIRM</name>
<keyword evidence="16" id="KW-1185">Reference proteome</keyword>
<dbReference type="SUPFAM" id="SSF103190">
    <property type="entry name" value="Sensory domain-like"/>
    <property type="match status" value="1"/>
</dbReference>
<feature type="transmembrane region" description="Helical" evidence="12">
    <location>
        <begin position="21"/>
        <end position="41"/>
    </location>
</feature>
<dbReference type="PANTHER" id="PTHR34220:SF7">
    <property type="entry name" value="SENSOR HISTIDINE KINASE YPDA"/>
    <property type="match status" value="1"/>
</dbReference>
<dbReference type="Gene3D" id="3.30.450.20">
    <property type="entry name" value="PAS domain"/>
    <property type="match status" value="2"/>
</dbReference>
<keyword evidence="10" id="KW-0902">Two-component regulatory system</keyword>
<dbReference type="GO" id="GO:0016301">
    <property type="term" value="F:kinase activity"/>
    <property type="evidence" value="ECO:0007669"/>
    <property type="project" value="UniProtKB-KW"/>
</dbReference>
<dbReference type="Pfam" id="PF02743">
    <property type="entry name" value="dCache_1"/>
    <property type="match status" value="1"/>
</dbReference>
<reference evidence="15 16" key="1">
    <citation type="journal article" date="2022" name="Genome Biol. Evol.">
        <title>Host diet, physiology and behaviors set the stage for Lachnospiraceae cladogenesis.</title>
        <authorList>
            <person name="Vera-Ponce De Leon A."/>
            <person name="Schneider M."/>
            <person name="Jahnes B.C."/>
            <person name="Sadowski V."/>
            <person name="Camuy-Velez L.A."/>
            <person name="Duan J."/>
            <person name="Sabree Z.L."/>
        </authorList>
    </citation>
    <scope>NUCLEOTIDE SEQUENCE [LARGE SCALE GENOMIC DNA]</scope>
    <source>
        <strain evidence="15 16">PAL113</strain>
    </source>
</reference>
<organism evidence="15 16">
    <name type="scientific">Aequitasia blattaphilus</name>
    <dbReference type="NCBI Taxonomy" id="2949332"/>
    <lineage>
        <taxon>Bacteria</taxon>
        <taxon>Bacillati</taxon>
        <taxon>Bacillota</taxon>
        <taxon>Clostridia</taxon>
        <taxon>Lachnospirales</taxon>
        <taxon>Lachnospiraceae</taxon>
        <taxon>Aequitasia</taxon>
    </lineage>
</organism>
<keyword evidence="4" id="KW-1003">Cell membrane</keyword>
<dbReference type="InterPro" id="IPR033479">
    <property type="entry name" value="dCache_1"/>
</dbReference>
<evidence type="ECO:0000313" key="16">
    <source>
        <dbReference type="Proteomes" id="UP001523566"/>
    </source>
</evidence>
<sequence length="599" mass="68171">MKRESLKKSIFRKFRSTQSTMMVSFSLLMVLAMLIFLFIALSHTKNVAFENSVEATSSITKQVNDNIDSYIESMENIAAVVANGSEVSAYLFSNEEAAEEEQLNKNRIVSQFETIKNSRDDISNIAAVGNNGKYIVNDGQDTLSDYVNIKNQRWYQTTLSSRSGQVISSSHVQNVIPSSYKWVITLSKALINNQTGKREGVFFVDLNYESISDLCNRNRIGSKGYVFILDELGNVVYHPKQQLMYGGLKTENIDQIMRSDASYIINESGDDSIIYTKSISAKTGWSVVGATYASDLLKNNTQTQLIYFLAMFLLLAGVLILSSFISREITKPIRELKDSMILVERGQFEQANVEVIANNELGSLTKSFNIMTERIQNLMEENVHEQKEKRKNELKALQAQINPHFLYNTLDSIIWMSEAKKNEEVVLMTSALARLFRQAISNDKEEVSIREEIEYVKNYLTIQKMRYKDKMDFEIQIDPRIEGIPIIKFAVQPLVENSIYHGLKVKDTKGNLQIIGGIEGGNAYIEIEDNGVGMEKETLEHIFDDQKKDYKRNGVGVNNVQRRLKLYYGEAYGISYESKVGIGTKARICVPIEREKRYE</sequence>
<dbReference type="Gene3D" id="3.30.565.10">
    <property type="entry name" value="Histidine kinase-like ATPase, C-terminal domain"/>
    <property type="match status" value="1"/>
</dbReference>
<evidence type="ECO:0000256" key="5">
    <source>
        <dbReference type="ARBA" id="ARBA00022553"/>
    </source>
</evidence>
<dbReference type="InterPro" id="IPR029151">
    <property type="entry name" value="Sensor-like_sf"/>
</dbReference>
<evidence type="ECO:0000256" key="12">
    <source>
        <dbReference type="SAM" id="Phobius"/>
    </source>
</evidence>
<dbReference type="PROSITE" id="PS50885">
    <property type="entry name" value="HAMP"/>
    <property type="match status" value="1"/>
</dbReference>
<dbReference type="InterPro" id="IPR036890">
    <property type="entry name" value="HATPase_C_sf"/>
</dbReference>
<keyword evidence="9 12" id="KW-1133">Transmembrane helix</keyword>
<dbReference type="RefSeq" id="WP_262065682.1">
    <property type="nucleotide sequence ID" value="NZ_JAMXOD010000006.1"/>
</dbReference>
<comment type="caution">
    <text evidence="15">The sequence shown here is derived from an EMBL/GenBank/DDBJ whole genome shotgun (WGS) entry which is preliminary data.</text>
</comment>
<feature type="domain" description="Histidine kinase" evidence="13">
    <location>
        <begin position="401"/>
        <end position="594"/>
    </location>
</feature>
<comment type="catalytic activity">
    <reaction evidence="1">
        <text>ATP + protein L-histidine = ADP + protein N-phospho-L-histidine.</text>
        <dbReference type="EC" id="2.7.13.3"/>
    </reaction>
</comment>
<dbReference type="Pfam" id="PF06580">
    <property type="entry name" value="His_kinase"/>
    <property type="match status" value="1"/>
</dbReference>
<dbReference type="Pfam" id="PF02518">
    <property type="entry name" value="HATPase_c"/>
    <property type="match status" value="1"/>
</dbReference>
<evidence type="ECO:0000256" key="3">
    <source>
        <dbReference type="ARBA" id="ARBA00012438"/>
    </source>
</evidence>
<dbReference type="CDD" id="cd18773">
    <property type="entry name" value="PDC1_HK_sensor"/>
    <property type="match status" value="1"/>
</dbReference>
<evidence type="ECO:0000256" key="6">
    <source>
        <dbReference type="ARBA" id="ARBA00022679"/>
    </source>
</evidence>
<evidence type="ECO:0000256" key="8">
    <source>
        <dbReference type="ARBA" id="ARBA00022777"/>
    </source>
</evidence>